<evidence type="ECO:0000256" key="1">
    <source>
        <dbReference type="SAM" id="MobiDB-lite"/>
    </source>
</evidence>
<feature type="compositionally biased region" description="Basic and acidic residues" evidence="1">
    <location>
        <begin position="307"/>
        <end position="317"/>
    </location>
</feature>
<dbReference type="Proteomes" id="UP000192596">
    <property type="component" value="Unassembled WGS sequence"/>
</dbReference>
<gene>
    <name evidence="2" type="ORF">B0A48_03253</name>
</gene>
<accession>A0A1V8TJI2</accession>
<dbReference type="EMBL" id="NAJO01000006">
    <property type="protein sequence ID" value="OQO11526.1"/>
    <property type="molecule type" value="Genomic_DNA"/>
</dbReference>
<feature type="region of interest" description="Disordered" evidence="1">
    <location>
        <begin position="638"/>
        <end position="664"/>
    </location>
</feature>
<protein>
    <recommendedName>
        <fullName evidence="4">C2H2-type domain-containing protein</fullName>
    </recommendedName>
</protein>
<feature type="region of interest" description="Disordered" evidence="1">
    <location>
        <begin position="290"/>
        <end position="326"/>
    </location>
</feature>
<dbReference type="InParanoid" id="A0A1V8TJI2"/>
<dbReference type="AlphaFoldDB" id="A0A1V8TJI2"/>
<sequence length="664" mass="71527">MDLEGGTSAGSSNARKGGFREDALPEHDSLGRKGSTVPLADLVAQEGLSERASGSVNTTAAVQDGCVGGDGGEETPYVEPATGSKLALCLICKYRPRNVADAERHHKKHAKSFKCPYNPCRRRGVGFANASDLDQHLNSGKHNTQRQMGSGVVNVGAHNRKRHVEDTWNVDTIVRMSERKSRKGRRAGGGGPSSVVAEYGDGESVSPDSSLASLPRSSETALETASSRWHARHGASPEGIELAREGRSANIAKNVPKKMSAARLIVPETDRAGRDHLRESVASLDPVWDSKAPSHVASTASSSSGDQRTRLWSDTNDHTSTLPSMTDAFTGITKQDDQAGGDDGVEGSVWSDDGLEHQVRERLIARLVNHITSELHVTGATANASDVVSMTTTSQEVAELLRIFATLLDSMAGVGPRHRSTVFVRMQRRRIAADLIGAHAARPSSQDGMTLDEIMLRWIESGVDTAEHPQSLAVPRVEIRNRALEDDSDAVSGIPTDPETENELNIAELPVIEGFLLEGSEFPWLVGQIAAVVSRALESTGNEQELIRAALALALKTAGRDTAGPRQLCLTLPVRCLRTSERLQDAVHVDRLADVICLVGLPDRAYMCTYEEYVHLIWPAVGVEVLRCLDEARSLAGRRHQHQQTADTGMSPIHIGPHKASSPL</sequence>
<keyword evidence="3" id="KW-1185">Reference proteome</keyword>
<comment type="caution">
    <text evidence="2">The sequence shown here is derived from an EMBL/GenBank/DDBJ whole genome shotgun (WGS) entry which is preliminary data.</text>
</comment>
<evidence type="ECO:0000313" key="2">
    <source>
        <dbReference type="EMBL" id="OQO11526.1"/>
    </source>
</evidence>
<proteinExistence type="predicted"/>
<feature type="compositionally biased region" description="Polar residues" evidence="1">
    <location>
        <begin position="206"/>
        <end position="227"/>
    </location>
</feature>
<feature type="compositionally biased region" description="Low complexity" evidence="1">
    <location>
        <begin position="293"/>
        <end position="304"/>
    </location>
</feature>
<evidence type="ECO:0000313" key="3">
    <source>
        <dbReference type="Proteomes" id="UP000192596"/>
    </source>
</evidence>
<name>A0A1V8TJI2_9PEZI</name>
<feature type="region of interest" description="Disordered" evidence="1">
    <location>
        <begin position="179"/>
        <end position="240"/>
    </location>
</feature>
<reference evidence="3" key="1">
    <citation type="submission" date="2017-03" db="EMBL/GenBank/DDBJ databases">
        <title>Genomes of endolithic fungi from Antarctica.</title>
        <authorList>
            <person name="Coleine C."/>
            <person name="Masonjones S."/>
            <person name="Stajich J.E."/>
        </authorList>
    </citation>
    <scope>NUCLEOTIDE SEQUENCE [LARGE SCALE GENOMIC DNA]</scope>
    <source>
        <strain evidence="3">CCFEE 5527</strain>
    </source>
</reference>
<evidence type="ECO:0008006" key="4">
    <source>
        <dbReference type="Google" id="ProtNLM"/>
    </source>
</evidence>
<feature type="region of interest" description="Disordered" evidence="1">
    <location>
        <begin position="1"/>
        <end position="38"/>
    </location>
</feature>
<feature type="compositionally biased region" description="Basic and acidic residues" evidence="1">
    <location>
        <begin position="18"/>
        <end position="31"/>
    </location>
</feature>
<organism evidence="2 3">
    <name type="scientific">Cryoendolithus antarcticus</name>
    <dbReference type="NCBI Taxonomy" id="1507870"/>
    <lineage>
        <taxon>Eukaryota</taxon>
        <taxon>Fungi</taxon>
        <taxon>Dikarya</taxon>
        <taxon>Ascomycota</taxon>
        <taxon>Pezizomycotina</taxon>
        <taxon>Dothideomycetes</taxon>
        <taxon>Dothideomycetidae</taxon>
        <taxon>Cladosporiales</taxon>
        <taxon>Cladosporiaceae</taxon>
        <taxon>Cryoendolithus</taxon>
    </lineage>
</organism>